<protein>
    <recommendedName>
        <fullName evidence="10">NB-ARC domain-containing protein</fullName>
    </recommendedName>
</protein>
<dbReference type="Pfam" id="PF23559">
    <property type="entry name" value="WHD_DRP"/>
    <property type="match status" value="1"/>
</dbReference>
<dbReference type="InterPro" id="IPR036388">
    <property type="entry name" value="WH-like_DNA-bd_sf"/>
</dbReference>
<dbReference type="CDD" id="cd14798">
    <property type="entry name" value="RX-CC_like"/>
    <property type="match status" value="1"/>
</dbReference>
<evidence type="ECO:0000256" key="2">
    <source>
        <dbReference type="ARBA" id="ARBA00022741"/>
    </source>
</evidence>
<proteinExistence type="predicted"/>
<dbReference type="FunFam" id="1.10.10.10:FF:000322">
    <property type="entry name" value="Probable disease resistance protein At1g63360"/>
    <property type="match status" value="1"/>
</dbReference>
<dbReference type="InterPro" id="IPR002182">
    <property type="entry name" value="NB-ARC"/>
</dbReference>
<dbReference type="InterPro" id="IPR041118">
    <property type="entry name" value="Rx_N"/>
</dbReference>
<dbReference type="InParanoid" id="V4U5W8"/>
<dbReference type="GO" id="GO:0006952">
    <property type="term" value="P:defense response"/>
    <property type="evidence" value="ECO:0007669"/>
    <property type="project" value="UniProtKB-KW"/>
</dbReference>
<evidence type="ECO:0000259" key="6">
    <source>
        <dbReference type="Pfam" id="PF18052"/>
    </source>
</evidence>
<dbReference type="OrthoDB" id="2018467at2759"/>
<name>V4U5W8_CITCL</name>
<evidence type="ECO:0000256" key="1">
    <source>
        <dbReference type="ARBA" id="ARBA00022737"/>
    </source>
</evidence>
<evidence type="ECO:0008006" key="10">
    <source>
        <dbReference type="Google" id="ProtNLM"/>
    </source>
</evidence>
<keyword evidence="3" id="KW-0611">Plant defense</keyword>
<dbReference type="InterPro" id="IPR058922">
    <property type="entry name" value="WHD_DRP"/>
</dbReference>
<evidence type="ECO:0000256" key="4">
    <source>
        <dbReference type="ARBA" id="ARBA00022840"/>
    </source>
</evidence>
<evidence type="ECO:0000256" key="3">
    <source>
        <dbReference type="ARBA" id="ARBA00022821"/>
    </source>
</evidence>
<dbReference type="PANTHER" id="PTHR36766">
    <property type="entry name" value="PLANT BROAD-SPECTRUM MILDEW RESISTANCE PROTEIN RPW8"/>
    <property type="match status" value="1"/>
</dbReference>
<keyword evidence="2" id="KW-0547">Nucleotide-binding</keyword>
<keyword evidence="1" id="KW-0677">Repeat</keyword>
<dbReference type="GO" id="GO:0043531">
    <property type="term" value="F:ADP binding"/>
    <property type="evidence" value="ECO:0007669"/>
    <property type="project" value="InterPro"/>
</dbReference>
<gene>
    <name evidence="8" type="ORF">CICLE_v10006631mg</name>
</gene>
<evidence type="ECO:0000259" key="5">
    <source>
        <dbReference type="Pfam" id="PF00931"/>
    </source>
</evidence>
<dbReference type="eggNOG" id="KOG4658">
    <property type="taxonomic scope" value="Eukaryota"/>
</dbReference>
<keyword evidence="9" id="KW-1185">Reference proteome</keyword>
<dbReference type="FunFam" id="3.40.50.300:FF:001091">
    <property type="entry name" value="Probable disease resistance protein At1g61300"/>
    <property type="match status" value="1"/>
</dbReference>
<dbReference type="PRINTS" id="PR00364">
    <property type="entry name" value="DISEASERSIST"/>
</dbReference>
<feature type="domain" description="Disease resistance N-terminal" evidence="6">
    <location>
        <begin position="9"/>
        <end position="95"/>
    </location>
</feature>
<dbReference type="InterPro" id="IPR027417">
    <property type="entry name" value="P-loop_NTPase"/>
</dbReference>
<evidence type="ECO:0000313" key="9">
    <source>
        <dbReference type="Proteomes" id="UP000030687"/>
    </source>
</evidence>
<dbReference type="Gene3D" id="1.20.5.4130">
    <property type="match status" value="1"/>
</dbReference>
<dbReference type="Gene3D" id="1.10.10.10">
    <property type="entry name" value="Winged helix-like DNA-binding domain superfamily/Winged helix DNA-binding domain"/>
    <property type="match status" value="1"/>
</dbReference>
<sequence length="546" mass="63170">MVELFFPIEKLLEKLGSFAYEELLFFYGLKNDLEKLKKTLTIVKSVVLDAEEKQVHSHQLRDGLEKLKDACYDAEDVLDEFEVENLRRQVIKQRSIGRKLRHFFGSSNPIAFRFKMGHQIKKIRERFDEITSMMGKFNLTPRLDDHRQGLHEEREHTHSFVLPSNIIGRDKDREKIIELLMQRSDDESETVSVIPIVGLGGLGKTALAKLMYNDQRVEEHFQLKIWICVSENFGERQIMTKMIDSVTGENHGNLDPDRLQKVLQDSLNGKRQLLVMDDVWNEDPRAWGDLKSLLLGGAKGSKILVTTRSNKVASIMGTMIGTPGYNLQDLPYKDCLALFMKFAFKEGQEKYPNLIKIGEKIVEKCRGIPLAVRTLGSLLYGSTDEHDWEYVRHNDMWKFRQGHDDILPALRLSYNQLPPHLKQCFAYCSIFPKDYKFTSAFLIQFWMAHGLLQSPSENEELENIGMWYFKELCSRSFFQDLGYEVPLLELIEFQIHELMHDLALLMAKGECPMVNSDSQSIPKNVRHLSFVGANALRNDFASFYLT</sequence>
<dbReference type="Gramene" id="ESR34614">
    <property type="protein sequence ID" value="ESR34614"/>
    <property type="gene ID" value="CICLE_v10006631mg"/>
</dbReference>
<feature type="domain" description="NB-ARC" evidence="5">
    <location>
        <begin position="170"/>
        <end position="346"/>
    </location>
</feature>
<organism evidence="8 9">
    <name type="scientific">Citrus clementina</name>
    <name type="common">Clementine</name>
    <name type="synonym">Citrus deliciosa x Citrus sinensis</name>
    <dbReference type="NCBI Taxonomy" id="85681"/>
    <lineage>
        <taxon>Eukaryota</taxon>
        <taxon>Viridiplantae</taxon>
        <taxon>Streptophyta</taxon>
        <taxon>Embryophyta</taxon>
        <taxon>Tracheophyta</taxon>
        <taxon>Spermatophyta</taxon>
        <taxon>Magnoliopsida</taxon>
        <taxon>eudicotyledons</taxon>
        <taxon>Gunneridae</taxon>
        <taxon>Pentapetalae</taxon>
        <taxon>rosids</taxon>
        <taxon>malvids</taxon>
        <taxon>Sapindales</taxon>
        <taxon>Rutaceae</taxon>
        <taxon>Aurantioideae</taxon>
        <taxon>Citrus</taxon>
    </lineage>
</organism>
<dbReference type="GO" id="GO:0005524">
    <property type="term" value="F:ATP binding"/>
    <property type="evidence" value="ECO:0007669"/>
    <property type="project" value="UniProtKB-KW"/>
</dbReference>
<accession>V4U5W8</accession>
<keyword evidence="4" id="KW-0067">ATP-binding</keyword>
<reference evidence="8 9" key="1">
    <citation type="submission" date="2013-10" db="EMBL/GenBank/DDBJ databases">
        <authorList>
            <consortium name="International Citrus Genome Consortium"/>
            <person name="Jenkins J."/>
            <person name="Schmutz J."/>
            <person name="Prochnik S."/>
            <person name="Rokhsar D."/>
            <person name="Gmitter F."/>
            <person name="Ollitrault P."/>
            <person name="Machado M."/>
            <person name="Talon M."/>
            <person name="Wincker P."/>
            <person name="Jaillon O."/>
            <person name="Morgante M."/>
        </authorList>
    </citation>
    <scope>NUCLEOTIDE SEQUENCE</scope>
    <source>
        <strain evidence="9">cv. Clemenules</strain>
    </source>
</reference>
<dbReference type="Pfam" id="PF18052">
    <property type="entry name" value="Rx_N"/>
    <property type="match status" value="1"/>
</dbReference>
<dbReference type="PANTHER" id="PTHR36766:SF61">
    <property type="entry name" value="NB-ARC DOMAIN DISEASE RESISTANCE PROTEIN"/>
    <property type="match status" value="1"/>
</dbReference>
<dbReference type="KEGG" id="cic:CICLE_v10006631mg"/>
<dbReference type="Proteomes" id="UP000030687">
    <property type="component" value="Unassembled WGS sequence"/>
</dbReference>
<dbReference type="Pfam" id="PF00931">
    <property type="entry name" value="NB-ARC"/>
    <property type="match status" value="1"/>
</dbReference>
<dbReference type="SUPFAM" id="SSF52540">
    <property type="entry name" value="P-loop containing nucleoside triphosphate hydrolases"/>
    <property type="match status" value="1"/>
</dbReference>
<dbReference type="OMA" id="LENIGMW"/>
<feature type="domain" description="Disease resistance protein winged helix" evidence="7">
    <location>
        <begin position="430"/>
        <end position="503"/>
    </location>
</feature>
<dbReference type="EMBL" id="KI537036">
    <property type="protein sequence ID" value="ESR34614.1"/>
    <property type="molecule type" value="Genomic_DNA"/>
</dbReference>
<dbReference type="AlphaFoldDB" id="V4U5W8"/>
<evidence type="ECO:0000313" key="8">
    <source>
        <dbReference type="EMBL" id="ESR34614.1"/>
    </source>
</evidence>
<dbReference type="Gene3D" id="3.40.50.300">
    <property type="entry name" value="P-loop containing nucleotide triphosphate hydrolases"/>
    <property type="match status" value="1"/>
</dbReference>
<dbReference type="InterPro" id="IPR038005">
    <property type="entry name" value="RX-like_CC"/>
</dbReference>
<evidence type="ECO:0000259" key="7">
    <source>
        <dbReference type="Pfam" id="PF23559"/>
    </source>
</evidence>